<evidence type="ECO:0000313" key="4">
    <source>
        <dbReference type="Proteomes" id="UP000467379"/>
    </source>
</evidence>
<reference evidence="3 4" key="1">
    <citation type="journal article" date="2019" name="Emerg. Microbes Infect.">
        <title>Comprehensive subspecies identification of 175 nontuberculous mycobacteria species based on 7547 genomic profiles.</title>
        <authorList>
            <person name="Matsumoto Y."/>
            <person name="Kinjo T."/>
            <person name="Motooka D."/>
            <person name="Nabeya D."/>
            <person name="Jung N."/>
            <person name="Uechi K."/>
            <person name="Horii T."/>
            <person name="Iida T."/>
            <person name="Fujita J."/>
            <person name="Nakamura S."/>
        </authorList>
    </citation>
    <scope>NUCLEOTIDE SEQUENCE [LARGE SCALE GENOMIC DNA]</scope>
    <source>
        <strain evidence="3 4">JCM 12687</strain>
    </source>
</reference>
<gene>
    <name evidence="3" type="ORF">MBRA_43630</name>
</gene>
<dbReference type="SUPFAM" id="SSF54909">
    <property type="entry name" value="Dimeric alpha+beta barrel"/>
    <property type="match status" value="1"/>
</dbReference>
<dbReference type="Proteomes" id="UP000467379">
    <property type="component" value="Chromosome"/>
</dbReference>
<dbReference type="InterPro" id="IPR007138">
    <property type="entry name" value="ABM_dom"/>
</dbReference>
<dbReference type="InterPro" id="IPR011008">
    <property type="entry name" value="Dimeric_a/b-barrel"/>
</dbReference>
<feature type="region of interest" description="Disordered" evidence="1">
    <location>
        <begin position="1"/>
        <end position="20"/>
    </location>
</feature>
<sequence>MAIATLGATEEGSECTGGAAGALPREMRGWIVYARSTTIQAQPSSIDAGIAHIRDQVMPALREIDGCIGVSLLVDRESGRCIATSAWENDEAMRASAERVQPIRDLAADMFGGIGSPMVDEWDIAVLHRDHRSQDGTCARVTWVRGDPSRMDQNILYYKTSVLPEMESLEGFCSASLLVDRASGRAVSCATFDSREAMERNRQRASGLKNEKIREAGVEELDEHEFELALAHLRVPELV</sequence>
<name>A0ABM7KSD5_9MYCO</name>
<keyword evidence="4" id="KW-1185">Reference proteome</keyword>
<proteinExistence type="predicted"/>
<accession>A0ABM7KSD5</accession>
<evidence type="ECO:0000313" key="3">
    <source>
        <dbReference type="EMBL" id="BBZ14168.1"/>
    </source>
</evidence>
<dbReference type="EMBL" id="AP022606">
    <property type="protein sequence ID" value="BBZ14168.1"/>
    <property type="molecule type" value="Genomic_DNA"/>
</dbReference>
<evidence type="ECO:0000259" key="2">
    <source>
        <dbReference type="Pfam" id="PF03992"/>
    </source>
</evidence>
<evidence type="ECO:0000256" key="1">
    <source>
        <dbReference type="SAM" id="MobiDB-lite"/>
    </source>
</evidence>
<protein>
    <recommendedName>
        <fullName evidence="2">ABM domain-containing protein</fullName>
    </recommendedName>
</protein>
<dbReference type="Pfam" id="PF03992">
    <property type="entry name" value="ABM"/>
    <property type="match status" value="1"/>
</dbReference>
<organism evidence="3 4">
    <name type="scientific">Mycobacterium branderi</name>
    <dbReference type="NCBI Taxonomy" id="43348"/>
    <lineage>
        <taxon>Bacteria</taxon>
        <taxon>Bacillati</taxon>
        <taxon>Actinomycetota</taxon>
        <taxon>Actinomycetes</taxon>
        <taxon>Mycobacteriales</taxon>
        <taxon>Mycobacteriaceae</taxon>
        <taxon>Mycobacterium</taxon>
    </lineage>
</organism>
<dbReference type="Gene3D" id="3.30.70.100">
    <property type="match status" value="1"/>
</dbReference>
<feature type="domain" description="ABM" evidence="2">
    <location>
        <begin position="37"/>
        <end position="96"/>
    </location>
</feature>